<sequence length="115" mass="13517">MQIHHIGLEVQNLEDSISFYKNEMGFEIENRFSFIGEEIAFLCLHGFRIELIEGQQESTHLCFEVSNLNEMMKQFSSVEILEGPYTLQNGWKTVFYKGPNNHIIEFLQTDRKRAI</sequence>
<reference evidence="3 4" key="1">
    <citation type="submission" date="2023-07" db="EMBL/GenBank/DDBJ databases">
        <title>Genomic Encyclopedia of Type Strains, Phase IV (KMG-IV): sequencing the most valuable type-strain genomes for metagenomic binning, comparative biology and taxonomic classification.</title>
        <authorList>
            <person name="Goeker M."/>
        </authorList>
    </citation>
    <scope>NUCLEOTIDE SEQUENCE [LARGE SCALE GENOMIC DNA]</scope>
    <source>
        <strain evidence="3 4">DSM 23948</strain>
    </source>
</reference>
<keyword evidence="3" id="KW-0456">Lyase</keyword>
<dbReference type="EC" id="4.4.1.5" evidence="3"/>
<dbReference type="InterPro" id="IPR037523">
    <property type="entry name" value="VOC_core"/>
</dbReference>
<keyword evidence="4" id="KW-1185">Reference proteome</keyword>
<gene>
    <name evidence="3" type="ORF">J2S07_003286</name>
</gene>
<proteinExistence type="predicted"/>
<dbReference type="EMBL" id="JAUSTU010000018">
    <property type="protein sequence ID" value="MDQ0156961.1"/>
    <property type="molecule type" value="Genomic_DNA"/>
</dbReference>
<evidence type="ECO:0000313" key="4">
    <source>
        <dbReference type="Proteomes" id="UP001231362"/>
    </source>
</evidence>
<dbReference type="Proteomes" id="UP001231362">
    <property type="component" value="Unassembled WGS sequence"/>
</dbReference>
<dbReference type="PROSITE" id="PS00934">
    <property type="entry name" value="GLYOXALASE_I_1"/>
    <property type="match status" value="1"/>
</dbReference>
<protein>
    <submittedName>
        <fullName evidence="3">Lactoylglutathione lyase</fullName>
        <ecNumber evidence="3">4.4.1.5</ecNumber>
    </submittedName>
</protein>
<evidence type="ECO:0000259" key="2">
    <source>
        <dbReference type="PROSITE" id="PS51819"/>
    </source>
</evidence>
<dbReference type="Gene3D" id="3.10.180.10">
    <property type="entry name" value="2,3-Dihydroxybiphenyl 1,2-Dioxygenase, domain 1"/>
    <property type="match status" value="1"/>
</dbReference>
<keyword evidence="1" id="KW-0479">Metal-binding</keyword>
<organism evidence="3 4">
    <name type="scientific">Anoxybacillus andreesenii</name>
    <dbReference type="NCBI Taxonomy" id="1325932"/>
    <lineage>
        <taxon>Bacteria</taxon>
        <taxon>Bacillati</taxon>
        <taxon>Bacillota</taxon>
        <taxon>Bacilli</taxon>
        <taxon>Bacillales</taxon>
        <taxon>Anoxybacillaceae</taxon>
        <taxon>Anoxybacillus</taxon>
    </lineage>
</organism>
<comment type="caution">
    <text evidence="3">The sequence shown here is derived from an EMBL/GenBank/DDBJ whole genome shotgun (WGS) entry which is preliminary data.</text>
</comment>
<dbReference type="InterPro" id="IPR004360">
    <property type="entry name" value="Glyas_Fos-R_dOase_dom"/>
</dbReference>
<dbReference type="PROSITE" id="PS51819">
    <property type="entry name" value="VOC"/>
    <property type="match status" value="1"/>
</dbReference>
<dbReference type="Pfam" id="PF00903">
    <property type="entry name" value="Glyoxalase"/>
    <property type="match status" value="1"/>
</dbReference>
<dbReference type="RefSeq" id="WP_307151450.1">
    <property type="nucleotide sequence ID" value="NZ_JAUSTU010000018.1"/>
</dbReference>
<dbReference type="InterPro" id="IPR018146">
    <property type="entry name" value="Glyoxalase_1_CS"/>
</dbReference>
<accession>A0ABT9V7P4</accession>
<dbReference type="CDD" id="cd06587">
    <property type="entry name" value="VOC"/>
    <property type="match status" value="1"/>
</dbReference>
<name>A0ABT9V7P4_9BACL</name>
<dbReference type="GO" id="GO:0004462">
    <property type="term" value="F:lactoylglutathione lyase activity"/>
    <property type="evidence" value="ECO:0007669"/>
    <property type="project" value="UniProtKB-EC"/>
</dbReference>
<evidence type="ECO:0000313" key="3">
    <source>
        <dbReference type="EMBL" id="MDQ0156961.1"/>
    </source>
</evidence>
<dbReference type="InterPro" id="IPR029068">
    <property type="entry name" value="Glyas_Bleomycin-R_OHBP_Dase"/>
</dbReference>
<evidence type="ECO:0000256" key="1">
    <source>
        <dbReference type="ARBA" id="ARBA00022723"/>
    </source>
</evidence>
<dbReference type="SUPFAM" id="SSF54593">
    <property type="entry name" value="Glyoxalase/Bleomycin resistance protein/Dihydroxybiphenyl dioxygenase"/>
    <property type="match status" value="1"/>
</dbReference>
<feature type="domain" description="VOC" evidence="2">
    <location>
        <begin position="2"/>
        <end position="109"/>
    </location>
</feature>